<dbReference type="Proteomes" id="UP001189122">
    <property type="component" value="Unassembled WGS sequence"/>
</dbReference>
<proteinExistence type="predicted"/>
<gene>
    <name evidence="1" type="ORF">SI7747_UN020729</name>
</gene>
<keyword evidence="2" id="KW-1185">Reference proteome</keyword>
<name>A0ABN7E929_SPIIN</name>
<accession>A0ABN7E929</accession>
<evidence type="ECO:0000313" key="2">
    <source>
        <dbReference type="Proteomes" id="UP001189122"/>
    </source>
</evidence>
<comment type="caution">
    <text evidence="1">The sequence shown here is derived from an EMBL/GenBank/DDBJ whole genome shotgun (WGS) entry which is preliminary data.</text>
</comment>
<organism evidence="1 2">
    <name type="scientific">Spirodela intermedia</name>
    <name type="common">Intermediate duckweed</name>
    <dbReference type="NCBI Taxonomy" id="51605"/>
    <lineage>
        <taxon>Eukaryota</taxon>
        <taxon>Viridiplantae</taxon>
        <taxon>Streptophyta</taxon>
        <taxon>Embryophyta</taxon>
        <taxon>Tracheophyta</taxon>
        <taxon>Spermatophyta</taxon>
        <taxon>Magnoliopsida</taxon>
        <taxon>Liliopsida</taxon>
        <taxon>Araceae</taxon>
        <taxon>Lemnoideae</taxon>
        <taxon>Spirodela</taxon>
    </lineage>
</organism>
<protein>
    <submittedName>
        <fullName evidence="1">Uncharacterized protein</fullName>
    </submittedName>
</protein>
<reference evidence="2" key="1">
    <citation type="journal article" date="2020" name="Sci. Rep.">
        <title>Chromosome-scale genome assembly for the duckweed Spirodela intermedia, integrating cytogenetic maps, PacBio and Oxford Nanopore libraries.</title>
        <authorList>
            <person name="Hoang P.T.N."/>
            <person name="Fiebig A."/>
            <person name="Novak P."/>
            <person name="Macas J."/>
            <person name="Cao H.X."/>
            <person name="Stepanenko A."/>
            <person name="Chen G."/>
            <person name="Borisjuk N."/>
            <person name="Scholz U."/>
            <person name="Schubert I."/>
        </authorList>
    </citation>
    <scope>NUCLEOTIDE SEQUENCE [LARGE SCALE GENOMIC DNA]</scope>
</reference>
<evidence type="ECO:0000313" key="1">
    <source>
        <dbReference type="EMBL" id="CAA6674371.1"/>
    </source>
</evidence>
<sequence length="77" mass="8518">MTLCCDRDASVMYWNLEHLGDSRVVQVPSRTCMTTPCPTAGWPPVTWKESGTHVSLSIQAALAHTHSYSPTELLTRS</sequence>
<dbReference type="EMBL" id="CACRZD030000103">
    <property type="protein sequence ID" value="CAA6674371.1"/>
    <property type="molecule type" value="Genomic_DNA"/>
</dbReference>